<evidence type="ECO:0000313" key="2">
    <source>
        <dbReference type="Proteomes" id="UP000216173"/>
    </source>
</evidence>
<reference evidence="2" key="1">
    <citation type="submission" date="2017-07" db="EMBL/GenBank/DDBJ databases">
        <authorList>
            <person name="Boucher Y."/>
            <person name="Orata F.D."/>
        </authorList>
    </citation>
    <scope>NUCLEOTIDE SEQUENCE [LARGE SCALE GENOMIC DNA]</scope>
    <source>
        <strain evidence="2">OYP9E10</strain>
    </source>
</reference>
<protein>
    <submittedName>
        <fullName evidence="1">Uncharacterized protein</fullName>
    </submittedName>
</protein>
<dbReference type="EMBL" id="NMSH01000014">
    <property type="protein sequence ID" value="PAR20794.1"/>
    <property type="molecule type" value="Genomic_DNA"/>
</dbReference>
<gene>
    <name evidence="1" type="ORF">CGU03_10715</name>
</gene>
<comment type="caution">
    <text evidence="1">The sequence shown here is derived from an EMBL/GenBank/DDBJ whole genome shotgun (WGS) entry which is preliminary data.</text>
</comment>
<proteinExistence type="predicted"/>
<dbReference type="Proteomes" id="UP000216173">
    <property type="component" value="Unassembled WGS sequence"/>
</dbReference>
<evidence type="ECO:0000313" key="1">
    <source>
        <dbReference type="EMBL" id="PAR20794.1"/>
    </source>
</evidence>
<accession>A0A271VRU9</accession>
<organism evidence="1 2">
    <name type="scientific">Vibrio metoecus</name>
    <dbReference type="NCBI Taxonomy" id="1481663"/>
    <lineage>
        <taxon>Bacteria</taxon>
        <taxon>Pseudomonadati</taxon>
        <taxon>Pseudomonadota</taxon>
        <taxon>Gammaproteobacteria</taxon>
        <taxon>Vibrionales</taxon>
        <taxon>Vibrionaceae</taxon>
        <taxon>Vibrio</taxon>
    </lineage>
</organism>
<name>A0A271VRU9_VIBMT</name>
<sequence length="223" mass="25512">MTQKLIKLPYRFGKEGFMPKQIIELDDDTIKWITYQSNQERQSINSAELIAPILGAQSIQPLLMYVEDLIEKYSIVLDLTRVFEYKNLSLTLYYYLLVRGEIENNPELISLAETVNIITALGIAEVTETKISPENAMLMYVSGLKTGVLNHYEKINRPEGLAEHNEKQQLEANRINEKLLQAARECRLFYSGITKKEIAEMLAGREDLGNLSANTIEKKLKNL</sequence>
<dbReference type="AlphaFoldDB" id="A0A271VRU9"/>